<keyword evidence="4" id="KW-1003">Cell membrane</keyword>
<dbReference type="GO" id="GO:0140359">
    <property type="term" value="F:ABC-type transporter activity"/>
    <property type="evidence" value="ECO:0007669"/>
    <property type="project" value="InterPro"/>
</dbReference>
<feature type="transmembrane region" description="Helical" evidence="9">
    <location>
        <begin position="76"/>
        <end position="98"/>
    </location>
</feature>
<evidence type="ECO:0000313" key="11">
    <source>
        <dbReference type="EMBL" id="AZP14606.1"/>
    </source>
</evidence>
<protein>
    <submittedName>
        <fullName evidence="11">ABC transporter permease</fullName>
    </submittedName>
</protein>
<accession>A0A3S5HMB7</accession>
<evidence type="ECO:0000256" key="9">
    <source>
        <dbReference type="SAM" id="Phobius"/>
    </source>
</evidence>
<dbReference type="KEGG" id="upv:EJN92_15515"/>
<dbReference type="InterPro" id="IPR013525">
    <property type="entry name" value="ABC2_TM"/>
</dbReference>
<feature type="transmembrane region" description="Helical" evidence="9">
    <location>
        <begin position="42"/>
        <end position="64"/>
    </location>
</feature>
<evidence type="ECO:0000256" key="7">
    <source>
        <dbReference type="ARBA" id="ARBA00023047"/>
    </source>
</evidence>
<evidence type="ECO:0000313" key="12">
    <source>
        <dbReference type="Proteomes" id="UP000275663"/>
    </source>
</evidence>
<evidence type="ECO:0000256" key="8">
    <source>
        <dbReference type="ARBA" id="ARBA00023136"/>
    </source>
</evidence>
<dbReference type="GO" id="GO:0015920">
    <property type="term" value="P:lipopolysaccharide transport"/>
    <property type="evidence" value="ECO:0007669"/>
    <property type="project" value="TreeGrafter"/>
</dbReference>
<feature type="transmembrane region" description="Helical" evidence="9">
    <location>
        <begin position="181"/>
        <end position="202"/>
    </location>
</feature>
<evidence type="ECO:0000256" key="6">
    <source>
        <dbReference type="ARBA" id="ARBA00022989"/>
    </source>
</evidence>
<dbReference type="Proteomes" id="UP000275663">
    <property type="component" value="Chromosome"/>
</dbReference>
<evidence type="ECO:0000256" key="5">
    <source>
        <dbReference type="ARBA" id="ARBA00022692"/>
    </source>
</evidence>
<organism evidence="11 12">
    <name type="scientific">Undibacterium parvum</name>
    <dbReference type="NCBI Taxonomy" id="401471"/>
    <lineage>
        <taxon>Bacteria</taxon>
        <taxon>Pseudomonadati</taxon>
        <taxon>Pseudomonadota</taxon>
        <taxon>Betaproteobacteria</taxon>
        <taxon>Burkholderiales</taxon>
        <taxon>Oxalobacteraceae</taxon>
        <taxon>Undibacterium</taxon>
    </lineage>
</organism>
<feature type="transmembrane region" description="Helical" evidence="9">
    <location>
        <begin position="145"/>
        <end position="169"/>
    </location>
</feature>
<name>A0A3S5HMB7_9BURK</name>
<keyword evidence="7" id="KW-0625">Polysaccharide transport</keyword>
<dbReference type="PANTHER" id="PTHR30413:SF10">
    <property type="entry name" value="CAPSULE POLYSACCHARIDE EXPORT INNER-MEMBRANE PROTEIN CTRC"/>
    <property type="match status" value="1"/>
</dbReference>
<comment type="similarity">
    <text evidence="2">Belongs to the ABC-2 integral membrane protein family.</text>
</comment>
<evidence type="ECO:0000256" key="3">
    <source>
        <dbReference type="ARBA" id="ARBA00022448"/>
    </source>
</evidence>
<keyword evidence="12" id="KW-1185">Reference proteome</keyword>
<evidence type="ECO:0000256" key="1">
    <source>
        <dbReference type="ARBA" id="ARBA00004651"/>
    </source>
</evidence>
<keyword evidence="5 9" id="KW-0812">Transmembrane</keyword>
<feature type="transmembrane region" description="Helical" evidence="9">
    <location>
        <begin position="237"/>
        <end position="258"/>
    </location>
</feature>
<dbReference type="GO" id="GO:0005886">
    <property type="term" value="C:plasma membrane"/>
    <property type="evidence" value="ECO:0007669"/>
    <property type="project" value="UniProtKB-SubCell"/>
</dbReference>
<evidence type="ECO:0000259" key="10">
    <source>
        <dbReference type="Pfam" id="PF01061"/>
    </source>
</evidence>
<keyword evidence="8 9" id="KW-0472">Membrane</keyword>
<keyword evidence="7" id="KW-0762">Sugar transport</keyword>
<gene>
    <name evidence="11" type="ORF">EJN92_15515</name>
</gene>
<sequence length="266" mass="29864">MPSYSLTIALSDITAAVRRYPLVGMLGWQDVRQRYRRSALGPFWLTISMAIMIGTMGVVFGQIFKAPLTEFLPFLAAGTILWSFISAIVSEGCTGFIAAEGIVKQLPIPLFVHILRMIWRNVLILGHNIVIFPLVLLAVGKPVGLVALISIPGFILLLINLTWVALILSVICARYRDLPQIIGSVIQVVFYLTPIMWMPHLLPDRAGLYLLDLNPVFHLLEIVRSPLLGQFPTWTNWVVSLALALFGWVIALTIYGHYKRRIAYWL</sequence>
<evidence type="ECO:0000256" key="4">
    <source>
        <dbReference type="ARBA" id="ARBA00022475"/>
    </source>
</evidence>
<keyword evidence="6 9" id="KW-1133">Transmembrane helix</keyword>
<dbReference type="GO" id="GO:0015774">
    <property type="term" value="P:polysaccharide transport"/>
    <property type="evidence" value="ECO:0007669"/>
    <property type="project" value="UniProtKB-KW"/>
</dbReference>
<feature type="transmembrane region" description="Helical" evidence="9">
    <location>
        <begin position="118"/>
        <end position="139"/>
    </location>
</feature>
<dbReference type="Pfam" id="PF01061">
    <property type="entry name" value="ABC2_membrane"/>
    <property type="match status" value="1"/>
</dbReference>
<comment type="subcellular location">
    <subcellularLocation>
        <location evidence="1">Cell membrane</location>
        <topology evidence="1">Multi-pass membrane protein</topology>
    </subcellularLocation>
</comment>
<dbReference type="EMBL" id="CP034464">
    <property type="protein sequence ID" value="AZP14606.1"/>
    <property type="molecule type" value="Genomic_DNA"/>
</dbReference>
<dbReference type="PANTHER" id="PTHR30413">
    <property type="entry name" value="INNER MEMBRANE TRANSPORT PERMEASE"/>
    <property type="match status" value="1"/>
</dbReference>
<evidence type="ECO:0000256" key="2">
    <source>
        <dbReference type="ARBA" id="ARBA00007783"/>
    </source>
</evidence>
<dbReference type="OrthoDB" id="9796017at2"/>
<dbReference type="AlphaFoldDB" id="A0A3S5HMB7"/>
<feature type="domain" description="ABC-2 type transporter transmembrane" evidence="10">
    <location>
        <begin position="24"/>
        <end position="226"/>
    </location>
</feature>
<reference evidence="11 12" key="1">
    <citation type="journal article" date="2011" name="Int. J. Syst. Evol. Microbiol.">
        <title>Description of Undibacterium oligocarboniphilum sp. nov., isolated from purified water, and Undibacterium pigrum strain CCUG 49012 as the type strain of Undibacterium parvum sp. nov., and emended descriptions of the genus Undibacterium and the species Undibacterium pigrum.</title>
        <authorList>
            <person name="Eder W."/>
            <person name="Wanner G."/>
            <person name="Ludwig W."/>
            <person name="Busse H.J."/>
            <person name="Ziemke-Kageler F."/>
            <person name="Lang E."/>
        </authorList>
    </citation>
    <scope>NUCLEOTIDE SEQUENCE [LARGE SCALE GENOMIC DNA]</scope>
    <source>
        <strain evidence="11 12">DSM 23061</strain>
    </source>
</reference>
<proteinExistence type="inferred from homology"/>
<keyword evidence="3" id="KW-0813">Transport</keyword>